<keyword evidence="3" id="KW-0949">S-adenosyl-L-methionine</keyword>
<dbReference type="GO" id="GO:0008168">
    <property type="term" value="F:methyltransferase activity"/>
    <property type="evidence" value="ECO:0007669"/>
    <property type="project" value="UniProtKB-KW"/>
</dbReference>
<dbReference type="InterPro" id="IPR029063">
    <property type="entry name" value="SAM-dependent_MTases_sf"/>
</dbReference>
<protein>
    <submittedName>
        <fullName evidence="6">Class I SAM-dependent methyltransferase</fullName>
    </submittedName>
</protein>
<organism evidence="6 7">
    <name type="scientific">Pseudonocardia ailaonensis</name>
    <dbReference type="NCBI Taxonomy" id="367279"/>
    <lineage>
        <taxon>Bacteria</taxon>
        <taxon>Bacillati</taxon>
        <taxon>Actinomycetota</taxon>
        <taxon>Actinomycetes</taxon>
        <taxon>Pseudonocardiales</taxon>
        <taxon>Pseudonocardiaceae</taxon>
        <taxon>Pseudonocardia</taxon>
    </lineage>
</organism>
<feature type="domain" description="Methyltransferase" evidence="5">
    <location>
        <begin position="83"/>
        <end position="169"/>
    </location>
</feature>
<sequence length="219" mass="22524">MSEADRERWDARHSAVGAGVPMPPDGLRGRLDLLPGADLPGADRGGVPGVDLSGVDRGGVPDADQAVTPRADRSSLPAGGRALDVACGRGAVAVWLAQQGFLVDALDVSPAGLDSARDLADAEGVEVRFVAADLDDGLPVDGPYDLVVCQRFRDPVLYPALAAALAPGGLLVITVLSEVDDEPGPFRAAPGELRAAFASLEILAHEERNGEATLLAVKP</sequence>
<evidence type="ECO:0000256" key="3">
    <source>
        <dbReference type="ARBA" id="ARBA00022691"/>
    </source>
</evidence>
<comment type="caution">
    <text evidence="6">The sequence shown here is derived from an EMBL/GenBank/DDBJ whole genome shotgun (WGS) entry which is preliminary data.</text>
</comment>
<feature type="region of interest" description="Disordered" evidence="4">
    <location>
        <begin position="1"/>
        <end position="75"/>
    </location>
</feature>
<dbReference type="Gene3D" id="3.40.50.150">
    <property type="entry name" value="Vaccinia Virus protein VP39"/>
    <property type="match status" value="1"/>
</dbReference>
<evidence type="ECO:0000256" key="4">
    <source>
        <dbReference type="SAM" id="MobiDB-lite"/>
    </source>
</evidence>
<proteinExistence type="predicted"/>
<dbReference type="EMBL" id="BAAAQK010000003">
    <property type="protein sequence ID" value="GAA1833478.1"/>
    <property type="molecule type" value="Genomic_DNA"/>
</dbReference>
<dbReference type="SUPFAM" id="SSF53335">
    <property type="entry name" value="S-adenosyl-L-methionine-dependent methyltransferases"/>
    <property type="match status" value="1"/>
</dbReference>
<keyword evidence="2" id="KW-0808">Transferase</keyword>
<dbReference type="RefSeq" id="WP_344412713.1">
    <property type="nucleotide sequence ID" value="NZ_BAAAQK010000003.1"/>
</dbReference>
<evidence type="ECO:0000313" key="6">
    <source>
        <dbReference type="EMBL" id="GAA1833478.1"/>
    </source>
</evidence>
<dbReference type="Pfam" id="PF13649">
    <property type="entry name" value="Methyltransf_25"/>
    <property type="match status" value="1"/>
</dbReference>
<accession>A0ABN2MRU1</accession>
<dbReference type="PANTHER" id="PTHR43464:SF19">
    <property type="entry name" value="UBIQUINONE BIOSYNTHESIS O-METHYLTRANSFERASE, MITOCHONDRIAL"/>
    <property type="match status" value="1"/>
</dbReference>
<dbReference type="CDD" id="cd02440">
    <property type="entry name" value="AdoMet_MTases"/>
    <property type="match status" value="1"/>
</dbReference>
<dbReference type="PANTHER" id="PTHR43464">
    <property type="entry name" value="METHYLTRANSFERASE"/>
    <property type="match status" value="1"/>
</dbReference>
<keyword evidence="1 6" id="KW-0489">Methyltransferase</keyword>
<reference evidence="6 7" key="1">
    <citation type="journal article" date="2019" name="Int. J. Syst. Evol. Microbiol.">
        <title>The Global Catalogue of Microorganisms (GCM) 10K type strain sequencing project: providing services to taxonomists for standard genome sequencing and annotation.</title>
        <authorList>
            <consortium name="The Broad Institute Genomics Platform"/>
            <consortium name="The Broad Institute Genome Sequencing Center for Infectious Disease"/>
            <person name="Wu L."/>
            <person name="Ma J."/>
        </authorList>
    </citation>
    <scope>NUCLEOTIDE SEQUENCE [LARGE SCALE GENOMIC DNA]</scope>
    <source>
        <strain evidence="6 7">JCM 16009</strain>
    </source>
</reference>
<dbReference type="Proteomes" id="UP001500449">
    <property type="component" value="Unassembled WGS sequence"/>
</dbReference>
<evidence type="ECO:0000256" key="2">
    <source>
        <dbReference type="ARBA" id="ARBA00022679"/>
    </source>
</evidence>
<evidence type="ECO:0000256" key="1">
    <source>
        <dbReference type="ARBA" id="ARBA00022603"/>
    </source>
</evidence>
<dbReference type="GO" id="GO:0032259">
    <property type="term" value="P:methylation"/>
    <property type="evidence" value="ECO:0007669"/>
    <property type="project" value="UniProtKB-KW"/>
</dbReference>
<evidence type="ECO:0000313" key="7">
    <source>
        <dbReference type="Proteomes" id="UP001500449"/>
    </source>
</evidence>
<evidence type="ECO:0000259" key="5">
    <source>
        <dbReference type="Pfam" id="PF13649"/>
    </source>
</evidence>
<feature type="compositionally biased region" description="Basic and acidic residues" evidence="4">
    <location>
        <begin position="1"/>
        <end position="13"/>
    </location>
</feature>
<gene>
    <name evidence="6" type="ORF">GCM10009836_09530</name>
</gene>
<keyword evidence="7" id="KW-1185">Reference proteome</keyword>
<name>A0ABN2MRU1_9PSEU</name>
<feature type="compositionally biased region" description="Low complexity" evidence="4">
    <location>
        <begin position="32"/>
        <end position="42"/>
    </location>
</feature>
<dbReference type="InterPro" id="IPR041698">
    <property type="entry name" value="Methyltransf_25"/>
</dbReference>